<keyword evidence="2" id="KW-1185">Reference proteome</keyword>
<dbReference type="HOGENOM" id="CLU_3182609_0_0_11"/>
<evidence type="ECO:0000313" key="2">
    <source>
        <dbReference type="Proteomes" id="UP000006196"/>
    </source>
</evidence>
<dbReference type="Proteomes" id="UP000006196">
    <property type="component" value="Unassembled WGS sequence"/>
</dbReference>
<dbReference type="AlphaFoldDB" id="C0XNZ2"/>
<protein>
    <submittedName>
        <fullName evidence="1">Uncharacterized protein</fullName>
    </submittedName>
</protein>
<dbReference type="EMBL" id="ACHJ01000015">
    <property type="protein sequence ID" value="EEI18046.1"/>
    <property type="molecule type" value="Genomic_DNA"/>
</dbReference>
<sequence>MSTKPSTTARGYGWRHQKQRDRLLYNHQDGTPCWWCGLKCPRFCSA</sequence>
<organism evidence="1 2">
    <name type="scientific">Corynebacterium lipophiloflavum (strain ATCC 700352 / DSM 44291 / CCUG 37336 / JCM 10383 / DMMZ 1944)</name>
    <dbReference type="NCBI Taxonomy" id="525263"/>
    <lineage>
        <taxon>Bacteria</taxon>
        <taxon>Bacillati</taxon>
        <taxon>Actinomycetota</taxon>
        <taxon>Actinomycetes</taxon>
        <taxon>Mycobacteriales</taxon>
        <taxon>Corynebacteriaceae</taxon>
        <taxon>Corynebacterium</taxon>
    </lineage>
</organism>
<dbReference type="STRING" id="525263.HMPREF0298_0162"/>
<comment type="caution">
    <text evidence="1">The sequence shown here is derived from an EMBL/GenBank/DDBJ whole genome shotgun (WGS) entry which is preliminary data.</text>
</comment>
<proteinExistence type="predicted"/>
<accession>C0XNZ2</accession>
<gene>
    <name evidence="1" type="ORF">HMPREF0298_0162</name>
</gene>
<evidence type="ECO:0000313" key="1">
    <source>
        <dbReference type="EMBL" id="EEI18046.1"/>
    </source>
</evidence>
<name>C0XNZ2_CORLD</name>
<reference evidence="1" key="1">
    <citation type="submission" date="2009-01" db="EMBL/GenBank/DDBJ databases">
        <authorList>
            <person name="Qin X."/>
            <person name="Bachman B."/>
            <person name="Battles P."/>
            <person name="Bell A."/>
            <person name="Bess C."/>
            <person name="Bickham C."/>
            <person name="Chaboub L."/>
            <person name="Chen D."/>
            <person name="Coyle M."/>
            <person name="Deiros D.R."/>
            <person name="Dinh H."/>
            <person name="Forbes L."/>
            <person name="Fowler G."/>
            <person name="Francisco L."/>
            <person name="Fu Q."/>
            <person name="Gubbala S."/>
            <person name="Hale W."/>
            <person name="Han Y."/>
            <person name="Hemphill L."/>
            <person name="Highlander S.K."/>
            <person name="Hirani K."/>
            <person name="Hogues M."/>
            <person name="Jackson L."/>
            <person name="Jakkamsetti A."/>
            <person name="Javaid M."/>
            <person name="Jiang H."/>
            <person name="Korchina V."/>
            <person name="Kovar C."/>
            <person name="Lara F."/>
            <person name="Lee S."/>
            <person name="Mata R."/>
            <person name="Mathew T."/>
            <person name="Moen C."/>
            <person name="Morales K."/>
            <person name="Munidasa M."/>
            <person name="Nazareth L."/>
            <person name="Ngo R."/>
            <person name="Nguyen L."/>
            <person name="Okwuonu G."/>
            <person name="Ongeri F."/>
            <person name="Patil S."/>
            <person name="Petrosino J."/>
            <person name="Pham C."/>
            <person name="Pham P."/>
            <person name="Pu L.-L."/>
            <person name="Puazo M."/>
            <person name="Raj R."/>
            <person name="Reid J."/>
            <person name="Rouhana J."/>
            <person name="Saada N."/>
            <person name="Shang Y."/>
            <person name="Simmons D."/>
            <person name="Thornton R."/>
            <person name="Warren J."/>
            <person name="Weissenberger G."/>
            <person name="Zhang J."/>
            <person name="Zhang L."/>
            <person name="Zhou C."/>
            <person name="Zhu D."/>
            <person name="Muzny D."/>
            <person name="Worley K."/>
            <person name="Gibbs R."/>
        </authorList>
    </citation>
    <scope>NUCLEOTIDE SEQUENCE [LARGE SCALE GENOMIC DNA]</scope>
    <source>
        <strain evidence="1">DSM 44291</strain>
    </source>
</reference>